<name>A0ABW5PVV7_9BACI</name>
<comment type="caution">
    <text evidence="1">The sequence shown here is derived from an EMBL/GenBank/DDBJ whole genome shotgun (WGS) entry which is preliminary data.</text>
</comment>
<proteinExistence type="predicted"/>
<dbReference type="RefSeq" id="WP_379560136.1">
    <property type="nucleotide sequence ID" value="NZ_JBHUMX010000003.1"/>
</dbReference>
<organism evidence="1 2">
    <name type="scientific">Oceanobacillus kapialis</name>
    <dbReference type="NCBI Taxonomy" id="481353"/>
    <lineage>
        <taxon>Bacteria</taxon>
        <taxon>Bacillati</taxon>
        <taxon>Bacillota</taxon>
        <taxon>Bacilli</taxon>
        <taxon>Bacillales</taxon>
        <taxon>Bacillaceae</taxon>
        <taxon>Oceanobacillus</taxon>
    </lineage>
</organism>
<dbReference type="Pfam" id="PF00805">
    <property type="entry name" value="Pentapeptide"/>
    <property type="match status" value="1"/>
</dbReference>
<dbReference type="Proteomes" id="UP001597451">
    <property type="component" value="Unassembled WGS sequence"/>
</dbReference>
<dbReference type="PANTHER" id="PTHR14136">
    <property type="entry name" value="BTB_POZ DOMAIN-CONTAINING PROTEIN KCTD9"/>
    <property type="match status" value="1"/>
</dbReference>
<dbReference type="PANTHER" id="PTHR14136:SF17">
    <property type="entry name" value="BTB_POZ DOMAIN-CONTAINING PROTEIN KCTD9"/>
    <property type="match status" value="1"/>
</dbReference>
<dbReference type="EMBL" id="JBHUMX010000003">
    <property type="protein sequence ID" value="MFD2627493.1"/>
    <property type="molecule type" value="Genomic_DNA"/>
</dbReference>
<sequence length="269" mass="29879">MITLLEKELQSDCENCFGLCCTALPFAKSADFPFNKQAGTPCPNLQEDFKCGIHQHLREKGFKGCGVFECFGAGQKVSQETYGDISWRENSSIAEEMFEVFPVMQQLHEILYYLVQALENKAVKPLHGALQRMLDKTDALTKLAPQDLLELFVADHRTKVNTLLLQVSEMVRAQSPIKPNQKVKHDLVGAKLKGADLRGANLRGTLLLAADLRKADLRWVDFIGADMRDADIRGANLHNSIFLTQAQVNAANGDEFTKLPAGLKGPGHW</sequence>
<gene>
    <name evidence="1" type="ORF">ACFSUN_01655</name>
</gene>
<keyword evidence="2" id="KW-1185">Reference proteome</keyword>
<dbReference type="InterPro" id="IPR001646">
    <property type="entry name" value="5peptide_repeat"/>
</dbReference>
<protein>
    <submittedName>
        <fullName evidence="1">Pentapeptide repeat-containing protein</fullName>
    </submittedName>
</protein>
<dbReference type="InterPro" id="IPR051082">
    <property type="entry name" value="Pentapeptide-BTB/POZ_domain"/>
</dbReference>
<reference evidence="2" key="1">
    <citation type="journal article" date="2019" name="Int. J. Syst. Evol. Microbiol.">
        <title>The Global Catalogue of Microorganisms (GCM) 10K type strain sequencing project: providing services to taxonomists for standard genome sequencing and annotation.</title>
        <authorList>
            <consortium name="The Broad Institute Genomics Platform"/>
            <consortium name="The Broad Institute Genome Sequencing Center for Infectious Disease"/>
            <person name="Wu L."/>
            <person name="Ma J."/>
        </authorList>
    </citation>
    <scope>NUCLEOTIDE SEQUENCE [LARGE SCALE GENOMIC DNA]</scope>
    <source>
        <strain evidence="2">TISTR 1858</strain>
    </source>
</reference>
<accession>A0ABW5PVV7</accession>
<evidence type="ECO:0000313" key="1">
    <source>
        <dbReference type="EMBL" id="MFD2627493.1"/>
    </source>
</evidence>
<dbReference type="Gene3D" id="2.160.20.80">
    <property type="entry name" value="E3 ubiquitin-protein ligase SopA"/>
    <property type="match status" value="1"/>
</dbReference>
<dbReference type="SUPFAM" id="SSF141571">
    <property type="entry name" value="Pentapeptide repeat-like"/>
    <property type="match status" value="1"/>
</dbReference>
<evidence type="ECO:0000313" key="2">
    <source>
        <dbReference type="Proteomes" id="UP001597451"/>
    </source>
</evidence>